<sequence length="59" mass="6158">MHKPLWLGLALLLTACGGTPPPPAPEPPPVAEAEPEPQPFENGVISVPVSPVQELPGTW</sequence>
<feature type="region of interest" description="Disordered" evidence="1">
    <location>
        <begin position="17"/>
        <end position="59"/>
    </location>
</feature>
<evidence type="ECO:0000313" key="2">
    <source>
        <dbReference type="EMBL" id="PSJ45274.1"/>
    </source>
</evidence>
<dbReference type="PROSITE" id="PS51257">
    <property type="entry name" value="PROKAR_LIPOPROTEIN"/>
    <property type="match status" value="1"/>
</dbReference>
<organism evidence="2 3">
    <name type="scientific">Zobellella endophytica</name>
    <dbReference type="NCBI Taxonomy" id="2116700"/>
    <lineage>
        <taxon>Bacteria</taxon>
        <taxon>Pseudomonadati</taxon>
        <taxon>Pseudomonadota</taxon>
        <taxon>Gammaproteobacteria</taxon>
        <taxon>Aeromonadales</taxon>
        <taxon>Aeromonadaceae</taxon>
        <taxon>Zobellella</taxon>
    </lineage>
</organism>
<protein>
    <submittedName>
        <fullName evidence="2">Uncharacterized protein</fullName>
    </submittedName>
</protein>
<reference evidence="2 3" key="1">
    <citation type="submission" date="2018-03" db="EMBL/GenBank/DDBJ databases">
        <title>The draft genome of Zobellella sp. 59N8.</title>
        <authorList>
            <person name="Liu L."/>
            <person name="Li L."/>
            <person name="Zhang X."/>
            <person name="Liang L."/>
            <person name="Wang T."/>
        </authorList>
    </citation>
    <scope>NUCLEOTIDE SEQUENCE [LARGE SCALE GENOMIC DNA]</scope>
    <source>
        <strain evidence="2 3">59N8</strain>
    </source>
</reference>
<gene>
    <name evidence="2" type="ORF">C7H85_11505</name>
</gene>
<keyword evidence="3" id="KW-1185">Reference proteome</keyword>
<comment type="caution">
    <text evidence="2">The sequence shown here is derived from an EMBL/GenBank/DDBJ whole genome shotgun (WGS) entry which is preliminary data.</text>
</comment>
<evidence type="ECO:0000313" key="3">
    <source>
        <dbReference type="Proteomes" id="UP000240243"/>
    </source>
</evidence>
<proteinExistence type="predicted"/>
<name>A0A2P7R4Y1_9GAMM</name>
<dbReference type="AlphaFoldDB" id="A0A2P7R4Y1"/>
<dbReference type="RefSeq" id="WP_106729844.1">
    <property type="nucleotide sequence ID" value="NZ_PXYG01000004.1"/>
</dbReference>
<accession>A0A2P7R4Y1</accession>
<evidence type="ECO:0000256" key="1">
    <source>
        <dbReference type="SAM" id="MobiDB-lite"/>
    </source>
</evidence>
<feature type="compositionally biased region" description="Pro residues" evidence="1">
    <location>
        <begin position="19"/>
        <end position="30"/>
    </location>
</feature>
<dbReference type="EMBL" id="PXYG01000004">
    <property type="protein sequence ID" value="PSJ45274.1"/>
    <property type="molecule type" value="Genomic_DNA"/>
</dbReference>
<dbReference type="Proteomes" id="UP000240243">
    <property type="component" value="Unassembled WGS sequence"/>
</dbReference>